<comment type="caution">
    <text evidence="2">The sequence shown here is derived from an EMBL/GenBank/DDBJ whole genome shotgun (WGS) entry which is preliminary data.</text>
</comment>
<organism evidence="2 3">
    <name type="scientific">Sporosarcina soli</name>
    <dbReference type="NCBI Taxonomy" id="334736"/>
    <lineage>
        <taxon>Bacteria</taxon>
        <taxon>Bacillati</taxon>
        <taxon>Bacillota</taxon>
        <taxon>Bacilli</taxon>
        <taxon>Bacillales</taxon>
        <taxon>Caryophanaceae</taxon>
        <taxon>Sporosarcina</taxon>
    </lineage>
</organism>
<reference evidence="3" key="1">
    <citation type="journal article" date="2019" name="Int. J. Syst. Evol. Microbiol.">
        <title>The Global Catalogue of Microorganisms (GCM) 10K type strain sequencing project: providing services to taxonomists for standard genome sequencing and annotation.</title>
        <authorList>
            <consortium name="The Broad Institute Genomics Platform"/>
            <consortium name="The Broad Institute Genome Sequencing Center for Infectious Disease"/>
            <person name="Wu L."/>
            <person name="Ma J."/>
        </authorList>
    </citation>
    <scope>NUCLEOTIDE SEQUENCE [LARGE SCALE GENOMIC DNA]</scope>
    <source>
        <strain evidence="3">CGMCC 4.1434</strain>
    </source>
</reference>
<evidence type="ECO:0000313" key="3">
    <source>
        <dbReference type="Proteomes" id="UP001596109"/>
    </source>
</evidence>
<gene>
    <name evidence="2" type="ORF">ACFPRA_01275</name>
</gene>
<name>A0ABW0TED6_9BACL</name>
<feature type="transmembrane region" description="Helical" evidence="1">
    <location>
        <begin position="16"/>
        <end position="34"/>
    </location>
</feature>
<evidence type="ECO:0000256" key="1">
    <source>
        <dbReference type="SAM" id="Phobius"/>
    </source>
</evidence>
<dbReference type="EMBL" id="JBHSNO010000001">
    <property type="protein sequence ID" value="MFC5587538.1"/>
    <property type="molecule type" value="Genomic_DNA"/>
</dbReference>
<accession>A0ABW0TED6</accession>
<keyword evidence="1" id="KW-0472">Membrane</keyword>
<keyword evidence="3" id="KW-1185">Reference proteome</keyword>
<keyword evidence="1" id="KW-1133">Transmembrane helix</keyword>
<protein>
    <submittedName>
        <fullName evidence="2">Uncharacterized protein</fullName>
    </submittedName>
</protein>
<proteinExistence type="predicted"/>
<dbReference type="Proteomes" id="UP001596109">
    <property type="component" value="Unassembled WGS sequence"/>
</dbReference>
<sequence>MVDFLTLLSLVSNEKVLGAGLFVFVLALIFGRDFNAAAKGALKVTLALVIASSLIGSL</sequence>
<evidence type="ECO:0000313" key="2">
    <source>
        <dbReference type="EMBL" id="MFC5587538.1"/>
    </source>
</evidence>
<keyword evidence="1" id="KW-0812">Transmembrane</keyword>
<dbReference type="RefSeq" id="WP_381429638.1">
    <property type="nucleotide sequence ID" value="NZ_JBHSNO010000001.1"/>
</dbReference>